<proteinExistence type="predicted"/>
<feature type="chain" id="PRO_5042915981" description="DUF4148 domain-containing protein" evidence="1">
    <location>
        <begin position="35"/>
        <end position="190"/>
    </location>
</feature>
<gene>
    <name evidence="2" type="ORF">SAMN05216550_11828</name>
</gene>
<reference evidence="2 3" key="1">
    <citation type="submission" date="2016-10" db="EMBL/GenBank/DDBJ databases">
        <authorList>
            <person name="Varghese N."/>
            <person name="Submissions S."/>
        </authorList>
    </citation>
    <scope>NUCLEOTIDE SEQUENCE [LARGE SCALE GENOMIC DNA]</scope>
    <source>
        <strain evidence="2 3">LMG 22274</strain>
    </source>
</reference>
<dbReference type="InterPro" id="IPR006311">
    <property type="entry name" value="TAT_signal"/>
</dbReference>
<evidence type="ECO:0008006" key="4">
    <source>
        <dbReference type="Google" id="ProtNLM"/>
    </source>
</evidence>
<dbReference type="AlphaFoldDB" id="A0AAQ1GKS4"/>
<sequence>MTSIDSGRSLLLVSTIAIAITTALTLSGAPSAHAQMIGDTFASPLTKSRLQTTTQRAQRRAHHSSDPYMAMIEQSSPDNYLRDIAASQDPLSVASQARLASSVRTGAMAGALGVSGVAGASAMSGLPGASGIGAATLPSMAGAALSGGAFSGGVGMPGTSLGMARGAGAYGCLPSLATIGTSSGSGGACR</sequence>
<dbReference type="EMBL" id="FNZM01000018">
    <property type="protein sequence ID" value="SEK09660.1"/>
    <property type="molecule type" value="Genomic_DNA"/>
</dbReference>
<accession>A0AAQ1GKS4</accession>
<protein>
    <recommendedName>
        <fullName evidence="4">DUF4148 domain-containing protein</fullName>
    </recommendedName>
</protein>
<dbReference type="PROSITE" id="PS51318">
    <property type="entry name" value="TAT"/>
    <property type="match status" value="1"/>
</dbReference>
<evidence type="ECO:0000313" key="3">
    <source>
        <dbReference type="Proteomes" id="UP000183529"/>
    </source>
</evidence>
<comment type="caution">
    <text evidence="2">The sequence shown here is derived from an EMBL/GenBank/DDBJ whole genome shotgun (WGS) entry which is preliminary data.</text>
</comment>
<feature type="signal peptide" evidence="1">
    <location>
        <begin position="1"/>
        <end position="34"/>
    </location>
</feature>
<evidence type="ECO:0000313" key="2">
    <source>
        <dbReference type="EMBL" id="SEK09660.1"/>
    </source>
</evidence>
<dbReference type="Proteomes" id="UP000183529">
    <property type="component" value="Unassembled WGS sequence"/>
</dbReference>
<organism evidence="2 3">
    <name type="scientific">Paraburkholderia tropica</name>
    <dbReference type="NCBI Taxonomy" id="92647"/>
    <lineage>
        <taxon>Bacteria</taxon>
        <taxon>Pseudomonadati</taxon>
        <taxon>Pseudomonadota</taxon>
        <taxon>Betaproteobacteria</taxon>
        <taxon>Burkholderiales</taxon>
        <taxon>Burkholderiaceae</taxon>
        <taxon>Paraburkholderia</taxon>
    </lineage>
</organism>
<keyword evidence="1" id="KW-0732">Signal</keyword>
<evidence type="ECO:0000256" key="1">
    <source>
        <dbReference type="SAM" id="SignalP"/>
    </source>
</evidence>
<name>A0AAQ1GKS4_9BURK</name>